<evidence type="ECO:0000256" key="1">
    <source>
        <dbReference type="ARBA" id="ARBA00001974"/>
    </source>
</evidence>
<evidence type="ECO:0000256" key="6">
    <source>
        <dbReference type="ARBA" id="ARBA00023033"/>
    </source>
</evidence>
<evidence type="ECO:0000256" key="5">
    <source>
        <dbReference type="ARBA" id="ARBA00023002"/>
    </source>
</evidence>
<dbReference type="Proteomes" id="UP001183824">
    <property type="component" value="Unassembled WGS sequence"/>
</dbReference>
<dbReference type="InterPro" id="IPR036188">
    <property type="entry name" value="FAD/NAD-bd_sf"/>
</dbReference>
<dbReference type="GO" id="GO:0004497">
    <property type="term" value="F:monooxygenase activity"/>
    <property type="evidence" value="ECO:0007669"/>
    <property type="project" value="UniProtKB-KW"/>
</dbReference>
<dbReference type="PANTHER" id="PTHR43872">
    <property type="entry name" value="MONOOXYGENASE, PUTATIVE (AFU_ORTHOLOGUE AFUA_8G02570)-RELATED"/>
    <property type="match status" value="1"/>
</dbReference>
<gene>
    <name evidence="7" type="ORF">RNB18_53015</name>
</gene>
<sequence>GYYNYDEGYSPEFPGEADFKGQIVHPQHWPEDLDYTGKNVVVIGSGATAITLIPSLVSGGVGHVTMLQRSPTYVGSLPLVDPVAVKTNKYLPKNLAHFVNRWKQIGYSTGQYQVARRFPSVFKQFLRKMGTRRLPE</sequence>
<accession>A0ABU2VUH9</accession>
<keyword evidence="4" id="KW-0274">FAD</keyword>
<feature type="non-terminal residue" evidence="7">
    <location>
        <position position="136"/>
    </location>
</feature>
<dbReference type="InterPro" id="IPR020946">
    <property type="entry name" value="Flavin_mOase-like"/>
</dbReference>
<dbReference type="Gene3D" id="3.50.50.60">
    <property type="entry name" value="FAD/NAD(P)-binding domain"/>
    <property type="match status" value="1"/>
</dbReference>
<reference evidence="8" key="1">
    <citation type="submission" date="2023-07" db="EMBL/GenBank/DDBJ databases">
        <title>30 novel species of actinomycetes from the DSMZ collection.</title>
        <authorList>
            <person name="Nouioui I."/>
        </authorList>
    </citation>
    <scope>NUCLEOTIDE SEQUENCE [LARGE SCALE GENOMIC DNA]</scope>
    <source>
        <strain evidence="8">DSM 41640</strain>
    </source>
</reference>
<feature type="non-terminal residue" evidence="7">
    <location>
        <position position="1"/>
    </location>
</feature>
<comment type="similarity">
    <text evidence="2">Belongs to the FAD-binding monooxygenase family.</text>
</comment>
<name>A0ABU2VUH9_9ACTN</name>
<evidence type="ECO:0000313" key="8">
    <source>
        <dbReference type="Proteomes" id="UP001183824"/>
    </source>
</evidence>
<keyword evidence="5" id="KW-0560">Oxidoreductase</keyword>
<comment type="caution">
    <text evidence="7">The sequence shown here is derived from an EMBL/GenBank/DDBJ whole genome shotgun (WGS) entry which is preliminary data.</text>
</comment>
<evidence type="ECO:0000313" key="7">
    <source>
        <dbReference type="EMBL" id="MDT0488776.1"/>
    </source>
</evidence>
<organism evidence="7 8">
    <name type="scientific">Streptomyces doebereineriae</name>
    <dbReference type="NCBI Taxonomy" id="3075528"/>
    <lineage>
        <taxon>Bacteria</taxon>
        <taxon>Bacillati</taxon>
        <taxon>Actinomycetota</taxon>
        <taxon>Actinomycetes</taxon>
        <taxon>Kitasatosporales</taxon>
        <taxon>Streptomycetaceae</taxon>
        <taxon>Streptomyces</taxon>
    </lineage>
</organism>
<proteinExistence type="inferred from homology"/>
<dbReference type="InterPro" id="IPR051820">
    <property type="entry name" value="FAD-binding_MO"/>
</dbReference>
<keyword evidence="6 7" id="KW-0503">Monooxygenase</keyword>
<comment type="cofactor">
    <cofactor evidence="1">
        <name>FAD</name>
        <dbReference type="ChEBI" id="CHEBI:57692"/>
    </cofactor>
</comment>
<dbReference type="PANTHER" id="PTHR43872:SF1">
    <property type="entry name" value="MONOOXYGENASE, PUTATIVE (AFU_ORTHOLOGUE AFUA_8G02570)-RELATED"/>
    <property type="match status" value="1"/>
</dbReference>
<dbReference type="Pfam" id="PF00743">
    <property type="entry name" value="FMO-like"/>
    <property type="match status" value="1"/>
</dbReference>
<keyword evidence="3" id="KW-0285">Flavoprotein</keyword>
<evidence type="ECO:0000256" key="3">
    <source>
        <dbReference type="ARBA" id="ARBA00022630"/>
    </source>
</evidence>
<evidence type="ECO:0000256" key="2">
    <source>
        <dbReference type="ARBA" id="ARBA00010139"/>
    </source>
</evidence>
<protein>
    <submittedName>
        <fullName evidence="7">FAD-containing monooxygenase EthA</fullName>
    </submittedName>
</protein>
<dbReference type="SUPFAM" id="SSF51905">
    <property type="entry name" value="FAD/NAD(P)-binding domain"/>
    <property type="match status" value="1"/>
</dbReference>
<evidence type="ECO:0000256" key="4">
    <source>
        <dbReference type="ARBA" id="ARBA00022827"/>
    </source>
</evidence>
<keyword evidence="8" id="KW-1185">Reference proteome</keyword>
<dbReference type="EMBL" id="JAVREZ010000509">
    <property type="protein sequence ID" value="MDT0488776.1"/>
    <property type="molecule type" value="Genomic_DNA"/>
</dbReference>